<evidence type="ECO:0000313" key="2">
    <source>
        <dbReference type="EMBL" id="JAT31142.1"/>
    </source>
</evidence>
<accession>A0A1B6M5F2</accession>
<feature type="domain" description="GH18" evidence="1">
    <location>
        <begin position="36"/>
        <end position="127"/>
    </location>
</feature>
<name>A0A1B6M5F2_9HEMI</name>
<dbReference type="SUPFAM" id="SSF51445">
    <property type="entry name" value="(Trans)glycosidases"/>
    <property type="match status" value="1"/>
</dbReference>
<dbReference type="AlphaFoldDB" id="A0A1B6M5F2"/>
<dbReference type="InterPro" id="IPR017853">
    <property type="entry name" value="GH"/>
</dbReference>
<dbReference type="PROSITE" id="PS51910">
    <property type="entry name" value="GH18_2"/>
    <property type="match status" value="1"/>
</dbReference>
<feature type="non-terminal residue" evidence="2">
    <location>
        <position position="1"/>
    </location>
</feature>
<feature type="non-terminal residue" evidence="2">
    <location>
        <position position="127"/>
    </location>
</feature>
<dbReference type="GO" id="GO:0004568">
    <property type="term" value="F:chitinase activity"/>
    <property type="evidence" value="ECO:0007669"/>
    <property type="project" value="TreeGrafter"/>
</dbReference>
<dbReference type="InterPro" id="IPR001223">
    <property type="entry name" value="Glyco_hydro18_cat"/>
</dbReference>
<reference evidence="2" key="1">
    <citation type="submission" date="2015-11" db="EMBL/GenBank/DDBJ databases">
        <title>De novo transcriptome assembly of four potential Pierce s Disease insect vectors from Arizona vineyards.</title>
        <authorList>
            <person name="Tassone E.E."/>
        </authorList>
    </citation>
    <scope>NUCLEOTIDE SEQUENCE</scope>
</reference>
<dbReference type="GO" id="GO:0006032">
    <property type="term" value="P:chitin catabolic process"/>
    <property type="evidence" value="ECO:0007669"/>
    <property type="project" value="TreeGrafter"/>
</dbReference>
<dbReference type="Gene3D" id="3.20.20.80">
    <property type="entry name" value="Glycosidases"/>
    <property type="match status" value="1"/>
</dbReference>
<gene>
    <name evidence="2" type="ORF">g.53184</name>
</gene>
<dbReference type="Pfam" id="PF00704">
    <property type="entry name" value="Glyco_hydro_18"/>
    <property type="match status" value="1"/>
</dbReference>
<dbReference type="PANTHER" id="PTHR11177:SF359">
    <property type="entry name" value="CHITINASE 10-RELATED"/>
    <property type="match status" value="1"/>
</dbReference>
<dbReference type="PANTHER" id="PTHR11177">
    <property type="entry name" value="CHITINASE"/>
    <property type="match status" value="1"/>
</dbReference>
<sequence length="127" mass="14544">LCNWPNLVRCPVSQGNEITQVLQKSSLRKEDKEGKYKIVCYFTNWAWYRKGEAKFYPEHVDPSLCTHVVFAFASLDPNELTIKAFDPWTDIDNSFYARLTSLASPDTQILLSLGGWTDSTGDKYSRV</sequence>
<dbReference type="GO" id="GO:0005576">
    <property type="term" value="C:extracellular region"/>
    <property type="evidence" value="ECO:0007669"/>
    <property type="project" value="TreeGrafter"/>
</dbReference>
<dbReference type="GO" id="GO:0005975">
    <property type="term" value="P:carbohydrate metabolic process"/>
    <property type="evidence" value="ECO:0007669"/>
    <property type="project" value="InterPro"/>
</dbReference>
<dbReference type="EMBL" id="GEBQ01008835">
    <property type="protein sequence ID" value="JAT31142.1"/>
    <property type="molecule type" value="Transcribed_RNA"/>
</dbReference>
<protein>
    <recommendedName>
        <fullName evidence="1">GH18 domain-containing protein</fullName>
    </recommendedName>
</protein>
<dbReference type="InterPro" id="IPR050314">
    <property type="entry name" value="Glycosyl_Hydrlase_18"/>
</dbReference>
<dbReference type="GO" id="GO:0008061">
    <property type="term" value="F:chitin binding"/>
    <property type="evidence" value="ECO:0007669"/>
    <property type="project" value="TreeGrafter"/>
</dbReference>
<organism evidence="2">
    <name type="scientific">Graphocephala atropunctata</name>
    <dbReference type="NCBI Taxonomy" id="36148"/>
    <lineage>
        <taxon>Eukaryota</taxon>
        <taxon>Metazoa</taxon>
        <taxon>Ecdysozoa</taxon>
        <taxon>Arthropoda</taxon>
        <taxon>Hexapoda</taxon>
        <taxon>Insecta</taxon>
        <taxon>Pterygota</taxon>
        <taxon>Neoptera</taxon>
        <taxon>Paraneoptera</taxon>
        <taxon>Hemiptera</taxon>
        <taxon>Auchenorrhyncha</taxon>
        <taxon>Membracoidea</taxon>
        <taxon>Cicadellidae</taxon>
        <taxon>Cicadellinae</taxon>
        <taxon>Cicadellini</taxon>
        <taxon>Graphocephala</taxon>
    </lineage>
</organism>
<evidence type="ECO:0000259" key="1">
    <source>
        <dbReference type="PROSITE" id="PS51910"/>
    </source>
</evidence>
<proteinExistence type="predicted"/>